<sequence length="128" mass="14315">MIGCAGENMSVDFIFRSLVLQLMYNQRSIAEGSVLVSQEDRCLARRPLRKERECAGGCVESGTGSVPWTDFVRTNCKWRSWKQLVIPPCCSLPTPHSTPPFSCLAFWATRSLCSPSFCIRNCVPPLII</sequence>
<proteinExistence type="predicted"/>
<name>A0A915PVK0_9BILA</name>
<evidence type="ECO:0000313" key="1">
    <source>
        <dbReference type="Proteomes" id="UP000887581"/>
    </source>
</evidence>
<dbReference type="WBParaSite" id="sdigi.contig47.g2897.t1">
    <property type="protein sequence ID" value="sdigi.contig47.g2897.t1"/>
    <property type="gene ID" value="sdigi.contig47.g2897"/>
</dbReference>
<protein>
    <submittedName>
        <fullName evidence="2">Uncharacterized protein</fullName>
    </submittedName>
</protein>
<dbReference type="AlphaFoldDB" id="A0A915PVK0"/>
<accession>A0A915PVK0</accession>
<reference evidence="2" key="1">
    <citation type="submission" date="2022-11" db="UniProtKB">
        <authorList>
            <consortium name="WormBaseParasite"/>
        </authorList>
    </citation>
    <scope>IDENTIFICATION</scope>
</reference>
<organism evidence="1 2">
    <name type="scientific">Setaria digitata</name>
    <dbReference type="NCBI Taxonomy" id="48799"/>
    <lineage>
        <taxon>Eukaryota</taxon>
        <taxon>Metazoa</taxon>
        <taxon>Ecdysozoa</taxon>
        <taxon>Nematoda</taxon>
        <taxon>Chromadorea</taxon>
        <taxon>Rhabditida</taxon>
        <taxon>Spirurina</taxon>
        <taxon>Spiruromorpha</taxon>
        <taxon>Filarioidea</taxon>
        <taxon>Setariidae</taxon>
        <taxon>Setaria</taxon>
    </lineage>
</organism>
<keyword evidence="1" id="KW-1185">Reference proteome</keyword>
<evidence type="ECO:0000313" key="2">
    <source>
        <dbReference type="WBParaSite" id="sdigi.contig47.g2897.t1"/>
    </source>
</evidence>
<dbReference type="Proteomes" id="UP000887581">
    <property type="component" value="Unplaced"/>
</dbReference>